<accession>A0ACC5SXP3</accession>
<evidence type="ECO:0000313" key="2">
    <source>
        <dbReference type="Proteomes" id="UP000823773"/>
    </source>
</evidence>
<organism evidence="1 2">
    <name type="scientific">Ensifer adhaerens</name>
    <name type="common">Sinorhizobium morelense</name>
    <dbReference type="NCBI Taxonomy" id="106592"/>
    <lineage>
        <taxon>Bacteria</taxon>
        <taxon>Pseudomonadati</taxon>
        <taxon>Pseudomonadota</taxon>
        <taxon>Alphaproteobacteria</taxon>
        <taxon>Hyphomicrobiales</taxon>
        <taxon>Rhizobiaceae</taxon>
        <taxon>Sinorhizobium/Ensifer group</taxon>
        <taxon>Ensifer</taxon>
    </lineage>
</organism>
<evidence type="ECO:0000313" key="1">
    <source>
        <dbReference type="EMBL" id="MBP1873603.1"/>
    </source>
</evidence>
<sequence length="628" mass="71502">MAAAFEQIPTWIEIRKKLKYRLVEQISDLVGSGTKTTGVRRFFAWVAAAATEDAEWMKSYLANDNRDVDDLAIIRRVHRCIASWTTALLETKKWKSTSVRAQRNHLLTAIDRLREIDENSFPLIDPRLMPLGAHKDSTGRRALGELDWIEFENLDPSRRDATGIAILRSAALEIFKRYEKLYAFGQRILHQPAPTQNTAWHHIRTLIEDEISSWSTHGYSQFSQSWGEEKSEVIASLASPAVWQDLGLDIEFETDHLHFTLVADLILSCIAPTYRLNQAIQTIFCCDTGWNRQPIQYLPAQPFAYRTDKEIFIGSNRVLASLKVRAGHVVHADPANAELIRGLAATNFSSEWDDLSASLKVEKGDEQFRLDLDSELLDLLQRYQAMQTLSRSWTNEKTKDLFFYALSQRAIGVQVADRDIGVLMPADSPFKRPGVNFSAIRKSFLNSLSSAGLEPSFISEIAGHRSVNILQKNYIIGAQATRTYEEPARFWQGCIQEILLNDKIAFKLSIPEKNREWFRMFGMLTGITAACGLEQMELDGEVTDDYIFVPNQKNYIDLFLAHKGVKQQRYQVSQHRWEIQGEALLGIIKGYGRQLSNKQLGREYRTAARIANARIKSGELTVPLMLEI</sequence>
<dbReference type="Proteomes" id="UP000823773">
    <property type="component" value="Unassembled WGS sequence"/>
</dbReference>
<comment type="caution">
    <text evidence="1">The sequence shown here is derived from an EMBL/GenBank/DDBJ whole genome shotgun (WGS) entry which is preliminary data.</text>
</comment>
<proteinExistence type="predicted"/>
<dbReference type="EMBL" id="JAGGJR010000005">
    <property type="protein sequence ID" value="MBP1873603.1"/>
    <property type="molecule type" value="Genomic_DNA"/>
</dbReference>
<gene>
    <name evidence="1" type="ORF">J2Z19_003322</name>
</gene>
<keyword evidence="2" id="KW-1185">Reference proteome</keyword>
<name>A0ACC5SXP3_ENSAD</name>
<protein>
    <submittedName>
        <fullName evidence="1">Uncharacterized protein</fullName>
    </submittedName>
</protein>
<reference evidence="1" key="1">
    <citation type="submission" date="2021-03" db="EMBL/GenBank/DDBJ databases">
        <title>Genomic Encyclopedia of Type Strains, Phase IV (KMG-IV): sequencing the most valuable type-strain genomes for metagenomic binning, comparative biology and taxonomic classification.</title>
        <authorList>
            <person name="Goeker M."/>
        </authorList>
    </citation>
    <scope>NUCLEOTIDE SEQUENCE</scope>
    <source>
        <strain evidence="1">DSM 18131</strain>
    </source>
</reference>